<dbReference type="PANTHER" id="PTHR13367:SF33">
    <property type="entry name" value="P-LOOP CONTAINING NUCLEOSIDE TRIPHOSPHATE HYDROLASE PROTEIN"/>
    <property type="match status" value="1"/>
</dbReference>
<reference evidence="12" key="1">
    <citation type="submission" date="2019-06" db="EMBL/GenBank/DDBJ databases">
        <title>Draft genome sequence of the griseofulvin-producing fungus Xylaria cubensis strain G536.</title>
        <authorList>
            <person name="Mead M.E."/>
            <person name="Raja H.A."/>
            <person name="Steenwyk J.L."/>
            <person name="Knowles S.L."/>
            <person name="Oberlies N.H."/>
            <person name="Rokas A."/>
        </authorList>
    </citation>
    <scope>NUCLEOTIDE SEQUENCE [LARGE SCALE GENOMIC DNA]</scope>
    <source>
        <strain evidence="12">G536</strain>
    </source>
</reference>
<dbReference type="InterPro" id="IPR022099">
    <property type="entry name" value="DUF3638"/>
</dbReference>
<evidence type="ECO:0000256" key="5">
    <source>
        <dbReference type="ARBA" id="ARBA00022801"/>
    </source>
</evidence>
<organism evidence="11 12">
    <name type="scientific">Xylaria flabelliformis</name>
    <dbReference type="NCBI Taxonomy" id="2512241"/>
    <lineage>
        <taxon>Eukaryota</taxon>
        <taxon>Fungi</taxon>
        <taxon>Dikarya</taxon>
        <taxon>Ascomycota</taxon>
        <taxon>Pezizomycotina</taxon>
        <taxon>Sordariomycetes</taxon>
        <taxon>Xylariomycetidae</taxon>
        <taxon>Xylariales</taxon>
        <taxon>Xylariaceae</taxon>
        <taxon>Xylaria</taxon>
    </lineage>
</organism>
<dbReference type="GO" id="GO:0006508">
    <property type="term" value="P:proteolysis"/>
    <property type="evidence" value="ECO:0007669"/>
    <property type="project" value="UniProtKB-KW"/>
</dbReference>
<evidence type="ECO:0000259" key="8">
    <source>
        <dbReference type="Pfam" id="PF12340"/>
    </source>
</evidence>
<proteinExistence type="predicted"/>
<keyword evidence="12" id="KW-1185">Reference proteome</keyword>
<dbReference type="EC" id="3.4.19.12" evidence="2"/>
<dbReference type="PANTHER" id="PTHR13367">
    <property type="entry name" value="UBIQUITIN THIOESTERASE"/>
    <property type="match status" value="1"/>
</dbReference>
<dbReference type="InterPro" id="IPR027417">
    <property type="entry name" value="P-loop_NTPase"/>
</dbReference>
<dbReference type="InterPro" id="IPR046541">
    <property type="entry name" value="DUF6606"/>
</dbReference>
<comment type="caution">
    <text evidence="11">The sequence shown here is derived from an EMBL/GenBank/DDBJ whole genome shotgun (WGS) entry which is preliminary data.</text>
</comment>
<feature type="domain" description="DUF6606" evidence="10">
    <location>
        <begin position="15"/>
        <end position="288"/>
    </location>
</feature>
<keyword evidence="6" id="KW-0788">Thiol protease</keyword>
<dbReference type="STRING" id="2512241.A0A553I325"/>
<protein>
    <recommendedName>
        <fullName evidence="2">ubiquitinyl hydrolase 1</fullName>
        <ecNumber evidence="2">3.4.19.12</ecNumber>
    </recommendedName>
</protein>
<evidence type="ECO:0000256" key="3">
    <source>
        <dbReference type="ARBA" id="ARBA00022670"/>
    </source>
</evidence>
<dbReference type="Pfam" id="PF12340">
    <property type="entry name" value="DUF3638"/>
    <property type="match status" value="1"/>
</dbReference>
<name>A0A553I325_9PEZI</name>
<keyword evidence="4" id="KW-0833">Ubl conjugation pathway</keyword>
<evidence type="ECO:0000256" key="4">
    <source>
        <dbReference type="ARBA" id="ARBA00022786"/>
    </source>
</evidence>
<dbReference type="EMBL" id="VFLP01000020">
    <property type="protein sequence ID" value="TRX94604.1"/>
    <property type="molecule type" value="Genomic_DNA"/>
</dbReference>
<evidence type="ECO:0000256" key="2">
    <source>
        <dbReference type="ARBA" id="ARBA00012759"/>
    </source>
</evidence>
<dbReference type="Pfam" id="PF20255">
    <property type="entry name" value="DUF6606"/>
    <property type="match status" value="1"/>
</dbReference>
<evidence type="ECO:0000259" key="10">
    <source>
        <dbReference type="Pfam" id="PF20255"/>
    </source>
</evidence>
<dbReference type="InterPro" id="IPR051346">
    <property type="entry name" value="OTU_Deubiquitinase"/>
</dbReference>
<accession>A0A553I325</accession>
<dbReference type="Gene3D" id="3.40.50.300">
    <property type="entry name" value="P-loop containing nucleotide triphosphate hydrolases"/>
    <property type="match status" value="1"/>
</dbReference>
<dbReference type="OrthoDB" id="3182339at2759"/>
<gene>
    <name evidence="11" type="ORF">FHL15_004376</name>
</gene>
<evidence type="ECO:0000313" key="11">
    <source>
        <dbReference type="EMBL" id="TRX94604.1"/>
    </source>
</evidence>
<comment type="catalytic activity">
    <reaction evidence="1">
        <text>Thiol-dependent hydrolysis of ester, thioester, amide, peptide and isopeptide bonds formed by the C-terminal Gly of ubiquitin (a 76-residue protein attached to proteins as an intracellular targeting signal).</text>
        <dbReference type="EC" id="3.4.19.12"/>
    </reaction>
</comment>
<feature type="domain" description="DUF3638" evidence="8">
    <location>
        <begin position="2026"/>
        <end position="2248"/>
    </location>
</feature>
<evidence type="ECO:0000256" key="7">
    <source>
        <dbReference type="SAM" id="MobiDB-lite"/>
    </source>
</evidence>
<dbReference type="GO" id="GO:0004843">
    <property type="term" value="F:cysteine-type deubiquitinase activity"/>
    <property type="evidence" value="ECO:0007669"/>
    <property type="project" value="UniProtKB-EC"/>
</dbReference>
<dbReference type="SUPFAM" id="SSF52540">
    <property type="entry name" value="P-loop containing nucleoside triphosphate hydrolases"/>
    <property type="match status" value="1"/>
</dbReference>
<dbReference type="Proteomes" id="UP000319160">
    <property type="component" value="Unassembled WGS sequence"/>
</dbReference>
<dbReference type="Pfam" id="PF12359">
    <property type="entry name" value="DUF3645"/>
    <property type="match status" value="1"/>
</dbReference>
<evidence type="ECO:0000313" key="12">
    <source>
        <dbReference type="Proteomes" id="UP000319160"/>
    </source>
</evidence>
<dbReference type="InterPro" id="IPR022105">
    <property type="entry name" value="DUF3645"/>
</dbReference>
<feature type="region of interest" description="Disordered" evidence="7">
    <location>
        <begin position="2791"/>
        <end position="2813"/>
    </location>
</feature>
<evidence type="ECO:0000259" key="9">
    <source>
        <dbReference type="Pfam" id="PF12359"/>
    </source>
</evidence>
<keyword evidence="3" id="KW-0645">Protease</keyword>
<evidence type="ECO:0000256" key="1">
    <source>
        <dbReference type="ARBA" id="ARBA00000707"/>
    </source>
</evidence>
<sequence>MSLPSNLKLDLLGSVFNHLVLPPDIPGTQDTDIDTISHNILTRMIHAIDTAMSLTDHVPWREAYQNLQDSLQACSELNRGSLERTSLFEHLQKLELGKILILYLNEQNAGLLIHRDNDEHGDCVLFESFEASATSGDVIAAEHVMRWDFPGRSVRIELNDFAEEPFLLCLSAFLEQASMESLYNLQASTRKAGVSVCEIRDTTDPALITQMLMSLLEAVGSHYQAPVLRKRIRDDVNLTSSNIPWRRLPFWLILRVAAQRTLCFTLGAEQGQVGYKYLIAILLAELLDESAASLSPHKVVCLRTKLARRMAKLESNPEKVDLCHDDAFESWSIAVSAVVRNSMEKATRNVEAAWDYFKKNTTRRIPRLPLRAPSESLELTLPNSGRYLDDILSTKLLLPPLLGSAALPDPLDQSIQQSQQFTDHAFMLAKSEQRVEQYASRQHDANQDYEECCRDLSTQIQALIDDADPENNNSPEQNSATILAVFTLWVELDKSAVAACELLADHAPVFHPELLDALQLPTKSAMDRLQKIQEHLADRHKQSTHSNILETNDRDSIAIRYFARSKSLKSLERRIQADCDRAREKKKKEHQRLCKEYDEHTEGIAENRCRCTWKGTERIVHGCTRCWHWRVRQRMKIGVQEAFLPEKNPARCVVLFELEIPNWLSAYRDATWYILSRLAHPYRSKNAQKPETHLHECEPLQSYYTEAKPGRLSLASKIKCFEKTHYKFNQGRAPLAGVLLPFAADFRLYDLKSHIWVEDLSYVPTLEHLCGIQIPAALLPILPKKLHPPTIVDGPTSYEIQANQVVVPKDMSIQAFSAYQKLLSGKSRRWPNLIVEMSSSNLNLSDEDTMRVICQLALQAGPRLPHEPLRVVHKVFKYPAFLSRLTTILEDMLESIRINWREHNTMQLVITLALRLSYLSSRSLGATILATARKYLLGWIPELRKEAQDTNDSSAAQQYAAYGLYAALLCRETFSIHVNSETSFSQEDLSVWMQASLAVQENVLHDISQISGALHDLLLRDAKMTYHLQNQVKCAMRSHRSVVGAEILRGWYTHLVDVEKPCASWKFLSAPHERWIVATTPGQHPARIHFNYIEGHLLVNGKPRLKLPLDIAEDDAVKFIFKDRHLLTFPSQRPGMSHRLDKREEEHEVNFGLRDGHAVIRATRWTPSARTEETWEFVPKWRLRTMKSFDLPIELIDGCGHWLNLNTRCLEIRRALPGTPTFWITRQNDWILDVPRRRAFRGEGGSQLVDPQSDVFAQIANIFRDFEQPDKLTVFQPQGFKGKLTVELKHMDLQFAVNSKSFLWCRQLNAEIDPDQDAGTWYGLRSKIVMREPNTHSRSIIVPLGDLAVVRNGIHVDVRIQRASHYARFKIDCLLGRLSCNPEPRLIYTKALYHAITSFCIHDSLTGRTGSSEAFAILQSGAAQPWTPVAETVNPIFEELNKLVPRREYYPPNIKRIQKVIWNPNLTSSIQCDGYRPLIEAIKEKSNNLQVFSPGQGFESIETSHLCHRGRTQRHIFDPLLDIEIGQGIAKAVYAPRDRRIDAEAAQVYQIARVIVSNCSQFHMRQTLRAILESSNVIGGFPALNTQQSVIYTGPLISQIEDPINENWGELVDFCRRRASKASLLFRLGLLAFRSKANMDIIHSLAAICLIDDIRNLDPPQHQFFTNLQSCDPPSIDHLESLMRSAYPKFLPLKNRRGKELLFDANERVEGEHDRICRQEGIELANRIQQYWPISADQVTTEMLEPAPDENFEGRPHLLIDVSSAWDEIKTEWQRAYANVELSNYIKRVDKILFSICRGRDSSEPVPWGTVEPSFVMAKCSLSYHSIVQDWASKRGPLLEAVASSKHSLIGKYLQISTDSHSVSKKPANLTELEKILQEFKQSGNSLRRQYAGDLYESLAVLEGTSQQLQPGIMASVPSLEELNMAIRYACIRMGSIQDAILTAFALHENRNPWLVLGAIRPLSTTAELLILLRSTASFQFGLGMKDAIVSYGVAVTDLQHLIRIHRALSRGNQQALFDELRHAGHENWKPATVPDWLLLEIDSDILIRAEQVAVARAIMDPKLGNGVLQLSMGKGKTSCIIPMVEAVLADGQNLSRVIVPKALIMQTAQTMQLRLGGLVGREVVHVPYSRRTSTERETLDLYADLHGRTRRRQGIILTCAEHLLSYKLFGWQKFIDSKRSTASQMIKFQRWLDTHCRDVLDECDFTLSVKTQLNYPSGPEMPVDFHPYRWQIAQELLGLAVSHLRELRRKHPQGIQITSRGDHQHFPAVQFLRTEPENTLHDLIMDDISLGRLIFLRPSHHNLRQKRKIIQEVLCAPSANDKLLNYVANLFVNPITARNALLLVRGLLFHRIIVLCLGKRWNVQYGLHPNRDPIAVPYEAKGKPSEQAEYGHPDVAILFTCLSFYYAGLTQAQLVQSVQHLLQSNDPAAQYEWWTSTCTNLPRSLRHWNVIHPDDKGQMEKLWSLLRLNRIVINHYLNHFVFPIHARQFEVKLQACSWDIPICTEGDAGLTRTTGFSGTNDNRFVLPLTISQRDLPQLQHTSAEVLSYLLRDCNRDFHVIANAEGKRLTEKGFLRDLKTKGVSVLIDAGAYISEMGNRELAQAWLEVDTDAKAVVYFEVDNRAWVHYRGNAKMNMPLLATPLAENLSECNVFLDEGHTRGVDLKLPAHARGAVTLALKLTKDHTVQAAMRLRQLQTTQSIVFYGPPEVEQSIRDFCHLDVSTRIDSSHVTSWLLEQTCRSVEDLQGLYVAQGVDYCRRMDMIWHCKNFMTESSERQKLLQVLKQPERKTLKELYAPSSERSSEESEEGFTSSKMRSFMDKLMLTSKDQQSRIQAGALEEVEQEREVEAQIEQVRQVEKRKQYDALKYPGLHPDISAFACSGTLISTRPKTGKPGFEHAFSFVGRTTIAKRFGVHKTGSKLYVSKEFGITVKVAQDSQEGNNFLRPVEWIVWSPKTETALVIIPEEAEDIMEFLRGREGKSCVHLIAYAAPVTKAMLHFNRLEFYSFPELPKNHTIPESIRIELGILSGRLYVDRSEWEGLAQYVERSHTTKTVDSDKIAVDPAAFILEWLTVRRKTVDVLHTHMGHICTGREMENADSSELVDEA</sequence>
<evidence type="ECO:0000256" key="6">
    <source>
        <dbReference type="ARBA" id="ARBA00022807"/>
    </source>
</evidence>
<feature type="domain" description="DUF3645" evidence="9">
    <location>
        <begin position="2369"/>
        <end position="2401"/>
    </location>
</feature>
<keyword evidence="5" id="KW-0378">Hydrolase</keyword>